<reference evidence="3 4" key="1">
    <citation type="journal article" name="Nat. Commun.">
        <title>Undinarchaeota illuminate DPANN phylogeny and the impact of gene transfer on archaeal evolution.</title>
        <authorList>
            <person name="Dombrowski N."/>
            <person name="Williams T.A."/>
            <person name="Sun J."/>
            <person name="Woodcroft B.J."/>
            <person name="Lee J.H."/>
            <person name="Minh B.Q."/>
            <person name="Rinke C."/>
            <person name="Spang A."/>
        </authorList>
    </citation>
    <scope>NUCLEOTIDE SEQUENCE [LARGE SCALE GENOMIC DNA]</scope>
    <source>
        <strain evidence="3">MAG_bin1129</strain>
    </source>
</reference>
<dbReference type="SUPFAM" id="SSF49299">
    <property type="entry name" value="PKD domain"/>
    <property type="match status" value="1"/>
</dbReference>
<keyword evidence="1" id="KW-0812">Transmembrane</keyword>
<keyword evidence="4" id="KW-1185">Reference proteome</keyword>
<name>A0A832UW46_9ARCH</name>
<dbReference type="SMART" id="SM00089">
    <property type="entry name" value="PKD"/>
    <property type="match status" value="1"/>
</dbReference>
<dbReference type="InterPro" id="IPR035986">
    <property type="entry name" value="PKD_dom_sf"/>
</dbReference>
<evidence type="ECO:0000313" key="3">
    <source>
        <dbReference type="EMBL" id="HIK00865.1"/>
    </source>
</evidence>
<sequence length="277" mass="30212">MPKSKLIDKLFPGIFVAIVILGIISGSISFFRPNLEISSESPTAFALSIISPTGSQVSKVLVSAGNDQVAQINSKVNLEAVVPSGARVTYFSWQILSPSGKTESKFGRKITFDAKEAGNYFAILTYSKDVKDRDSAVITVLPKTEYSKFAQDLKIAQTEERTRKTTAAAVNKLPNARILLVYPNPAVEGGTIRFLAYAFDPDGQIVSYEWRVKNRIISTKNSFTALKTAPGTYVFTLTVRDNKGATARATKTVVVKPIDTRKPTPTADDGISFFEVD</sequence>
<proteinExistence type="predicted"/>
<evidence type="ECO:0000313" key="4">
    <source>
        <dbReference type="Proteomes" id="UP000646946"/>
    </source>
</evidence>
<dbReference type="InterPro" id="IPR013783">
    <property type="entry name" value="Ig-like_fold"/>
</dbReference>
<organism evidence="3 4">
    <name type="scientific">Candidatus Naiadarchaeum limnaeum</name>
    <dbReference type="NCBI Taxonomy" id="2756139"/>
    <lineage>
        <taxon>Archaea</taxon>
        <taxon>Candidatus Undinarchaeota</taxon>
        <taxon>Candidatus Undinarchaeia</taxon>
        <taxon>Candidatus Naiadarchaeales</taxon>
        <taxon>Candidatus Naiadarchaeaceae</taxon>
        <taxon>Candidatus Naiadarchaeum</taxon>
    </lineage>
</organism>
<dbReference type="CDD" id="cd00146">
    <property type="entry name" value="PKD"/>
    <property type="match status" value="1"/>
</dbReference>
<dbReference type="InterPro" id="IPR000601">
    <property type="entry name" value="PKD_dom"/>
</dbReference>
<dbReference type="PROSITE" id="PS50093">
    <property type="entry name" value="PKD"/>
    <property type="match status" value="1"/>
</dbReference>
<comment type="caution">
    <text evidence="3">The sequence shown here is derived from an EMBL/GenBank/DDBJ whole genome shotgun (WGS) entry which is preliminary data.</text>
</comment>
<dbReference type="Proteomes" id="UP000646946">
    <property type="component" value="Unassembled WGS sequence"/>
</dbReference>
<feature type="domain" description="PKD" evidence="2">
    <location>
        <begin position="200"/>
        <end position="255"/>
    </location>
</feature>
<dbReference type="EMBL" id="DVAB01000041">
    <property type="protein sequence ID" value="HIK00865.1"/>
    <property type="molecule type" value="Genomic_DNA"/>
</dbReference>
<evidence type="ECO:0000259" key="2">
    <source>
        <dbReference type="PROSITE" id="PS50093"/>
    </source>
</evidence>
<dbReference type="InterPro" id="IPR022409">
    <property type="entry name" value="PKD/Chitinase_dom"/>
</dbReference>
<dbReference type="Gene3D" id="2.60.40.10">
    <property type="entry name" value="Immunoglobulins"/>
    <property type="match status" value="1"/>
</dbReference>
<keyword evidence="1" id="KW-1133">Transmembrane helix</keyword>
<accession>A0A832UW46</accession>
<protein>
    <submittedName>
        <fullName evidence="3">PKD domain-containing protein</fullName>
    </submittedName>
</protein>
<keyword evidence="1" id="KW-0472">Membrane</keyword>
<dbReference type="AlphaFoldDB" id="A0A832UW46"/>
<feature type="transmembrane region" description="Helical" evidence="1">
    <location>
        <begin position="12"/>
        <end position="31"/>
    </location>
</feature>
<evidence type="ECO:0000256" key="1">
    <source>
        <dbReference type="SAM" id="Phobius"/>
    </source>
</evidence>
<gene>
    <name evidence="3" type="ORF">H1016_04995</name>
</gene>
<dbReference type="Pfam" id="PF22352">
    <property type="entry name" value="K319L-like_PKD"/>
    <property type="match status" value="1"/>
</dbReference>